<keyword evidence="15" id="KW-1185">Reference proteome</keyword>
<reference evidence="14 15" key="1">
    <citation type="submission" date="2024-03" db="EMBL/GenBank/DDBJ databases">
        <title>The Acrasis kona genome and developmental transcriptomes reveal deep origins of eukaryotic multicellular pathways.</title>
        <authorList>
            <person name="Sheikh S."/>
            <person name="Fu C.-J."/>
            <person name="Brown M.W."/>
            <person name="Baldauf S.L."/>
        </authorList>
    </citation>
    <scope>NUCLEOTIDE SEQUENCE [LARGE SCALE GENOMIC DNA]</scope>
    <source>
        <strain evidence="14 15">ATCC MYA-3509</strain>
    </source>
</reference>
<evidence type="ECO:0000256" key="9">
    <source>
        <dbReference type="ARBA" id="ARBA00023002"/>
    </source>
</evidence>
<dbReference type="EMBL" id="JAOPGA020000415">
    <property type="protein sequence ID" value="KAL0478506.1"/>
    <property type="molecule type" value="Genomic_DNA"/>
</dbReference>
<evidence type="ECO:0000256" key="10">
    <source>
        <dbReference type="ARBA" id="ARBA00023004"/>
    </source>
</evidence>
<dbReference type="EC" id="1.14.15.7" evidence="5"/>
<comment type="caution">
    <text evidence="14">The sequence shown here is derived from an EMBL/GenBank/DDBJ whole genome shotgun (WGS) entry which is preliminary data.</text>
</comment>
<comment type="cofactor">
    <cofactor evidence="1">
        <name>Fe cation</name>
        <dbReference type="ChEBI" id="CHEBI:24875"/>
    </cofactor>
</comment>
<comment type="catalytic activity">
    <reaction evidence="12">
        <text>choline + 2 reduced [2Fe-2S]-[ferredoxin] + O2 + 2 H(+) = betaine aldehyde hydrate + 2 oxidized [2Fe-2S]-[ferredoxin] + H2O</text>
        <dbReference type="Rhea" id="RHEA:17769"/>
        <dbReference type="Rhea" id="RHEA-COMP:10000"/>
        <dbReference type="Rhea" id="RHEA-COMP:10001"/>
        <dbReference type="ChEBI" id="CHEBI:15354"/>
        <dbReference type="ChEBI" id="CHEBI:15377"/>
        <dbReference type="ChEBI" id="CHEBI:15378"/>
        <dbReference type="ChEBI" id="CHEBI:15379"/>
        <dbReference type="ChEBI" id="CHEBI:15870"/>
        <dbReference type="ChEBI" id="CHEBI:33737"/>
        <dbReference type="ChEBI" id="CHEBI:33738"/>
        <dbReference type="EC" id="1.14.15.7"/>
    </reaction>
</comment>
<dbReference type="AlphaFoldDB" id="A0AAW2YNX7"/>
<sequence>MRALRSIIPVRHACRSIHQGVSFDKSERHGFDPHSHVSESKTPPSCWYTSENIFEEEKDRVFGRDKSSNNSNWIPGALWNNLDEPGKYESGVFLNEPYLFVNDEGNSRAFYNVCQHHAAKLVNGCGSANSLTCPYHGWQYKLDGRLQMATKLKGIKNFKASQIKLKSIDSHRWGPLMFLNFFNQQNTFPDLKVLNDRMRIFLQGDHVDNFHKHYQHVKTCTYRVKSNWKVVLENYLDGGYHVRYLHKGLDAQLDSKSYTVERFENYSIQSAAPSKESSRSEKDFKDRIGDLGALYAYIYPNWMVNIYTSMADFNVVVPVDVNTTDIVYHYFFHKSRVDDLDFVSRGLEASHQVQMEDTEICESVQMGLNSSGYENGYYAPELEHIAHHFHQLLYKDLSNKRINL</sequence>
<keyword evidence="14" id="KW-0503">Monooxygenase</keyword>
<dbReference type="Gene3D" id="2.102.10.10">
    <property type="entry name" value="Rieske [2Fe-2S] iron-sulphur domain"/>
    <property type="match status" value="1"/>
</dbReference>
<dbReference type="Pfam" id="PF00355">
    <property type="entry name" value="Rieske"/>
    <property type="match status" value="1"/>
</dbReference>
<dbReference type="PANTHER" id="PTHR43756">
    <property type="entry name" value="CHOLINE MONOOXYGENASE, CHLOROPLASTIC"/>
    <property type="match status" value="1"/>
</dbReference>
<gene>
    <name evidence="14" type="ORF">AKO1_008176</name>
</gene>
<comment type="function">
    <text evidence="2">Catalyzes the first step of the osmoprotectant glycine betaine synthesis.</text>
</comment>
<evidence type="ECO:0000256" key="11">
    <source>
        <dbReference type="ARBA" id="ARBA00023014"/>
    </source>
</evidence>
<dbReference type="SUPFAM" id="SSF55961">
    <property type="entry name" value="Bet v1-like"/>
    <property type="match status" value="1"/>
</dbReference>
<dbReference type="InterPro" id="IPR015879">
    <property type="entry name" value="Ring_hydroxy_dOase_asu_C_dom"/>
</dbReference>
<dbReference type="GO" id="GO:0005506">
    <property type="term" value="F:iron ion binding"/>
    <property type="evidence" value="ECO:0007669"/>
    <property type="project" value="InterPro"/>
</dbReference>
<dbReference type="InterPro" id="IPR001663">
    <property type="entry name" value="Rng_hydr_dOase-A"/>
</dbReference>
<evidence type="ECO:0000256" key="2">
    <source>
        <dbReference type="ARBA" id="ARBA00002149"/>
    </source>
</evidence>
<evidence type="ECO:0000256" key="6">
    <source>
        <dbReference type="ARBA" id="ARBA00014931"/>
    </source>
</evidence>
<evidence type="ECO:0000259" key="13">
    <source>
        <dbReference type="PROSITE" id="PS51296"/>
    </source>
</evidence>
<dbReference type="InterPro" id="IPR036922">
    <property type="entry name" value="Rieske_2Fe-2S_sf"/>
</dbReference>
<keyword evidence="7" id="KW-0001">2Fe-2S</keyword>
<evidence type="ECO:0000256" key="8">
    <source>
        <dbReference type="ARBA" id="ARBA00022723"/>
    </source>
</evidence>
<dbReference type="Gene3D" id="3.90.380.10">
    <property type="entry name" value="Naphthalene 1,2-dioxygenase Alpha Subunit, Chain A, domain 1"/>
    <property type="match status" value="2"/>
</dbReference>
<protein>
    <recommendedName>
        <fullName evidence="6">Choline monooxygenase, chloroplastic</fullName>
        <ecNumber evidence="5">1.14.15.7</ecNumber>
    </recommendedName>
</protein>
<keyword evidence="11" id="KW-0411">Iron-sulfur</keyword>
<evidence type="ECO:0000256" key="5">
    <source>
        <dbReference type="ARBA" id="ARBA00012763"/>
    </source>
</evidence>
<evidence type="ECO:0000256" key="4">
    <source>
        <dbReference type="ARBA" id="ARBA00010848"/>
    </source>
</evidence>
<accession>A0AAW2YNX7</accession>
<evidence type="ECO:0000256" key="12">
    <source>
        <dbReference type="ARBA" id="ARBA00049097"/>
    </source>
</evidence>
<dbReference type="PANTHER" id="PTHR43756:SF5">
    <property type="entry name" value="CHOLINE MONOOXYGENASE, CHLOROPLASTIC"/>
    <property type="match status" value="1"/>
</dbReference>
<comment type="pathway">
    <text evidence="3">Amine and polyamine biosynthesis; betaine biosynthesis via choline pathway; betaine aldehyde from choline (monooxygenase route): step 1/1.</text>
</comment>
<dbReference type="PROSITE" id="PS51296">
    <property type="entry name" value="RIESKE"/>
    <property type="match status" value="1"/>
</dbReference>
<keyword evidence="8" id="KW-0479">Metal-binding</keyword>
<feature type="domain" description="Rieske" evidence="13">
    <location>
        <begin position="73"/>
        <end position="179"/>
    </location>
</feature>
<dbReference type="GO" id="GO:0019133">
    <property type="term" value="F:choline monooxygenase activity"/>
    <property type="evidence" value="ECO:0007669"/>
    <property type="project" value="UniProtKB-EC"/>
</dbReference>
<comment type="similarity">
    <text evidence="4">Belongs to the choline monooxygenase family.</text>
</comment>
<dbReference type="GO" id="GO:0051537">
    <property type="term" value="F:2 iron, 2 sulfur cluster binding"/>
    <property type="evidence" value="ECO:0007669"/>
    <property type="project" value="UniProtKB-KW"/>
</dbReference>
<dbReference type="SUPFAM" id="SSF50022">
    <property type="entry name" value="ISP domain"/>
    <property type="match status" value="1"/>
</dbReference>
<evidence type="ECO:0000313" key="15">
    <source>
        <dbReference type="Proteomes" id="UP001431209"/>
    </source>
</evidence>
<dbReference type="Pfam" id="PF00848">
    <property type="entry name" value="Ring_hydroxyl_A"/>
    <property type="match status" value="1"/>
</dbReference>
<dbReference type="Proteomes" id="UP001431209">
    <property type="component" value="Unassembled WGS sequence"/>
</dbReference>
<evidence type="ECO:0000256" key="1">
    <source>
        <dbReference type="ARBA" id="ARBA00001962"/>
    </source>
</evidence>
<evidence type="ECO:0000256" key="7">
    <source>
        <dbReference type="ARBA" id="ARBA00022714"/>
    </source>
</evidence>
<proteinExistence type="inferred from homology"/>
<keyword evidence="9" id="KW-0560">Oxidoreductase</keyword>
<keyword evidence="10" id="KW-0408">Iron</keyword>
<evidence type="ECO:0000256" key="3">
    <source>
        <dbReference type="ARBA" id="ARBA00004866"/>
    </source>
</evidence>
<dbReference type="InterPro" id="IPR017941">
    <property type="entry name" value="Rieske_2Fe-2S"/>
</dbReference>
<evidence type="ECO:0000313" key="14">
    <source>
        <dbReference type="EMBL" id="KAL0478506.1"/>
    </source>
</evidence>
<dbReference type="CDD" id="cd03469">
    <property type="entry name" value="Rieske_RO_Alpha_N"/>
    <property type="match status" value="1"/>
</dbReference>
<name>A0AAW2YNX7_9EUKA</name>
<organism evidence="14 15">
    <name type="scientific">Acrasis kona</name>
    <dbReference type="NCBI Taxonomy" id="1008807"/>
    <lineage>
        <taxon>Eukaryota</taxon>
        <taxon>Discoba</taxon>
        <taxon>Heterolobosea</taxon>
        <taxon>Tetramitia</taxon>
        <taxon>Eutetramitia</taxon>
        <taxon>Acrasidae</taxon>
        <taxon>Acrasis</taxon>
    </lineage>
</organism>